<organism evidence="1 2">
    <name type="scientific">Paraburkholderia azotifigens</name>
    <dbReference type="NCBI Taxonomy" id="2057004"/>
    <lineage>
        <taxon>Bacteria</taxon>
        <taxon>Pseudomonadati</taxon>
        <taxon>Pseudomonadota</taxon>
        <taxon>Betaproteobacteria</taxon>
        <taxon>Burkholderiales</taxon>
        <taxon>Burkholderiaceae</taxon>
        <taxon>Paraburkholderia</taxon>
    </lineage>
</organism>
<dbReference type="Proteomes" id="UP000321776">
    <property type="component" value="Unassembled WGS sequence"/>
</dbReference>
<proteinExistence type="predicted"/>
<accession>A0A5C6V7N2</accession>
<dbReference type="EMBL" id="VOQS01000005">
    <property type="protein sequence ID" value="TXC81047.1"/>
    <property type="molecule type" value="Genomic_DNA"/>
</dbReference>
<evidence type="ECO:0000313" key="2">
    <source>
        <dbReference type="Proteomes" id="UP000321776"/>
    </source>
</evidence>
<dbReference type="AlphaFoldDB" id="A0A5C6V7N2"/>
<evidence type="ECO:0000313" key="1">
    <source>
        <dbReference type="EMBL" id="TXC81047.1"/>
    </source>
</evidence>
<dbReference type="RefSeq" id="WP_147238387.1">
    <property type="nucleotide sequence ID" value="NZ_VOQS01000005.1"/>
</dbReference>
<sequence>MDLCLAGKDAADADFPAQGKFRLISDFKLRINCFGVYSEKMPSGGDIVSEISPIYNSCR</sequence>
<gene>
    <name evidence="1" type="ORF">FRZ40_43415</name>
</gene>
<reference evidence="1 2" key="1">
    <citation type="journal article" date="2018" name="Int. J. Syst. Evol. Microbiol.">
        <title>Paraburkholderia azotifigens sp. nov., a nitrogen-fixing bacterium isolated from paddy soil.</title>
        <authorList>
            <person name="Choi G.M."/>
            <person name="Im W.T."/>
        </authorList>
    </citation>
    <scope>NUCLEOTIDE SEQUENCE [LARGE SCALE GENOMIC DNA]</scope>
    <source>
        <strain evidence="1 2">NF 2-5-3</strain>
    </source>
</reference>
<protein>
    <submittedName>
        <fullName evidence="1">Uncharacterized protein</fullName>
    </submittedName>
</protein>
<comment type="caution">
    <text evidence="1">The sequence shown here is derived from an EMBL/GenBank/DDBJ whole genome shotgun (WGS) entry which is preliminary data.</text>
</comment>
<name>A0A5C6V7N2_9BURK</name>